<gene>
    <name evidence="3" type="ORF">QBZ16_005317</name>
</gene>
<feature type="compositionally biased region" description="Basic and acidic residues" evidence="1">
    <location>
        <begin position="236"/>
        <end position="255"/>
    </location>
</feature>
<protein>
    <recommendedName>
        <fullName evidence="2">F-box domain-containing protein</fullName>
    </recommendedName>
</protein>
<dbReference type="InterPro" id="IPR001810">
    <property type="entry name" value="F-box_dom"/>
</dbReference>
<dbReference type="InterPro" id="IPR036047">
    <property type="entry name" value="F-box-like_dom_sf"/>
</dbReference>
<dbReference type="PROSITE" id="PS50181">
    <property type="entry name" value="FBOX"/>
    <property type="match status" value="1"/>
</dbReference>
<dbReference type="PANTHER" id="PTHR14695">
    <property type="entry name" value="SHC SH2-DOMAIN BINDING PROTEIN 1-RELATED"/>
    <property type="match status" value="1"/>
</dbReference>
<feature type="domain" description="F-box" evidence="2">
    <location>
        <begin position="8"/>
        <end position="55"/>
    </location>
</feature>
<evidence type="ECO:0000313" key="4">
    <source>
        <dbReference type="Proteomes" id="UP001255856"/>
    </source>
</evidence>
<evidence type="ECO:0000256" key="1">
    <source>
        <dbReference type="SAM" id="MobiDB-lite"/>
    </source>
</evidence>
<dbReference type="AlphaFoldDB" id="A0AAD9II20"/>
<dbReference type="Pfam" id="PF12937">
    <property type="entry name" value="F-box-like"/>
    <property type="match status" value="1"/>
</dbReference>
<dbReference type="SUPFAM" id="SSF81383">
    <property type="entry name" value="F-box domain"/>
    <property type="match status" value="1"/>
</dbReference>
<comment type="caution">
    <text evidence="3">The sequence shown here is derived from an EMBL/GenBank/DDBJ whole genome shotgun (WGS) entry which is preliminary data.</text>
</comment>
<dbReference type="InterPro" id="IPR045140">
    <property type="entry name" value="SHCBP1-like"/>
</dbReference>
<name>A0AAD9II20_PROWI</name>
<dbReference type="PANTHER" id="PTHR14695:SF4">
    <property type="entry name" value="PROTEIN NESSUN DORMA"/>
    <property type="match status" value="1"/>
</dbReference>
<organism evidence="3 4">
    <name type="scientific">Prototheca wickerhamii</name>
    <dbReference type="NCBI Taxonomy" id="3111"/>
    <lineage>
        <taxon>Eukaryota</taxon>
        <taxon>Viridiplantae</taxon>
        <taxon>Chlorophyta</taxon>
        <taxon>core chlorophytes</taxon>
        <taxon>Trebouxiophyceae</taxon>
        <taxon>Chlorellales</taxon>
        <taxon>Chlorellaceae</taxon>
        <taxon>Prototheca</taxon>
    </lineage>
</organism>
<accession>A0AAD9II20</accession>
<feature type="region of interest" description="Disordered" evidence="1">
    <location>
        <begin position="228"/>
        <end position="258"/>
    </location>
</feature>
<proteinExistence type="predicted"/>
<evidence type="ECO:0000313" key="3">
    <source>
        <dbReference type="EMBL" id="KAK2076557.1"/>
    </source>
</evidence>
<evidence type="ECO:0000259" key="2">
    <source>
        <dbReference type="PROSITE" id="PS50181"/>
    </source>
</evidence>
<keyword evidence="4" id="KW-1185">Reference proteome</keyword>
<reference evidence="3" key="1">
    <citation type="submission" date="2021-01" db="EMBL/GenBank/DDBJ databases">
        <authorList>
            <person name="Eckstrom K.M.E."/>
        </authorList>
    </citation>
    <scope>NUCLEOTIDE SEQUENCE</scope>
    <source>
        <strain evidence="3">UVCC 0001</strain>
    </source>
</reference>
<dbReference type="EMBL" id="JASFZW010000009">
    <property type="protein sequence ID" value="KAK2076557.1"/>
    <property type="molecule type" value="Genomic_DNA"/>
</dbReference>
<dbReference type="Proteomes" id="UP001255856">
    <property type="component" value="Unassembled WGS sequence"/>
</dbReference>
<sequence>MDLRVGRPAGLTEFTDSILRHIFDYLDPLPDGFALAATCKRFHHLLNEEQGWLRVRPSGSAGSSADFASLSEAVLASRPGHTILLLPGRHKVSGAPVRIAHALRILGRGGADVAGEPGLESLLHVRATAQLRELRLHSRRGSCVLHSAGTLRVLRCILHAEALGLPHLVAQLATDACGPRDRLVVAETRLLGDCGAPVRTLGAGELSGARAIYLPHHTLAWFEVDAGRPGTKRRRPEGAVEGKHAEDSPAKKHADQQQMLRPAWAGAFDPEQLQLALGVLGSATGVVPASESGTATLESLAVR</sequence>